<evidence type="ECO:0000313" key="2">
    <source>
        <dbReference type="Proteomes" id="UP001164244"/>
    </source>
</evidence>
<sequence>MTKQEAMERFSSGAVQQSLEIHRGIQWTGRIIGLVVCALIVKYMPSDWVERVWYYLLLLVILWTLHRLGESQAFICEKGLVLKRRPFSVKEYFHSLFNGDEYFVFVDYDHIIGFTEGWRELQAMNGHGGIYVIPLDLTQVPYKDKMAMIEAIHKKMKIHQINYLQL</sequence>
<accession>A0AA46X3E4</accession>
<dbReference type="AlphaFoldDB" id="A0AA46X3E4"/>
<dbReference type="EMBL" id="CP110418">
    <property type="protein sequence ID" value="UZG51328.1"/>
    <property type="molecule type" value="Genomic_DNA"/>
</dbReference>
<evidence type="ECO:0008006" key="3">
    <source>
        <dbReference type="Google" id="ProtNLM"/>
    </source>
</evidence>
<dbReference type="Proteomes" id="UP001164244">
    <property type="component" value="Chromosome"/>
</dbReference>
<organism evidence="1 2">
    <name type="scientific">Veillonella rogosae</name>
    <dbReference type="NCBI Taxonomy" id="423477"/>
    <lineage>
        <taxon>Bacteria</taxon>
        <taxon>Bacillati</taxon>
        <taxon>Bacillota</taxon>
        <taxon>Negativicutes</taxon>
        <taxon>Veillonellales</taxon>
        <taxon>Veillonellaceae</taxon>
        <taxon>Veillonella</taxon>
    </lineage>
</organism>
<protein>
    <recommendedName>
        <fullName evidence="3">YcxB-like protein domain-containing protein</fullName>
    </recommendedName>
</protein>
<proteinExistence type="predicted"/>
<reference evidence="1" key="1">
    <citation type="submission" date="2022-11" db="EMBL/GenBank/DDBJ databases">
        <title>Complete genome sequence of Veillonella rogosae KCOM 3468 isolated from human Subgingival dental plaque of Chronic peridontitis Lesion.</title>
        <authorList>
            <person name="Park S.-N."/>
            <person name="Lim Y.K."/>
            <person name="Kook J.-K."/>
        </authorList>
    </citation>
    <scope>NUCLEOTIDE SEQUENCE</scope>
    <source>
        <strain evidence="1">KCOM 3468</strain>
    </source>
</reference>
<name>A0AA46X3E4_9FIRM</name>
<dbReference type="KEGG" id="vrg:OKW85_01595"/>
<gene>
    <name evidence="1" type="ORF">OKW85_01595</name>
</gene>
<dbReference type="RefSeq" id="WP_265138486.1">
    <property type="nucleotide sequence ID" value="NZ_CP110418.1"/>
</dbReference>
<evidence type="ECO:0000313" key="1">
    <source>
        <dbReference type="EMBL" id="UZG51328.1"/>
    </source>
</evidence>